<evidence type="ECO:0000256" key="4">
    <source>
        <dbReference type="ARBA" id="ARBA00022448"/>
    </source>
</evidence>
<dbReference type="InterPro" id="IPR036670">
    <property type="entry name" value="SecA_X-link_sf"/>
</dbReference>
<dbReference type="PANTHER" id="PTHR30612">
    <property type="entry name" value="SECA INNER MEMBRANE COMPONENT OF SEC PROTEIN SECRETION SYSTEM"/>
    <property type="match status" value="1"/>
</dbReference>
<dbReference type="GO" id="GO:0009570">
    <property type="term" value="C:chloroplast stroma"/>
    <property type="evidence" value="ECO:0007669"/>
    <property type="project" value="UniProtKB-SubCell"/>
</dbReference>
<dbReference type="GO" id="GO:0009535">
    <property type="term" value="C:chloroplast thylakoid membrane"/>
    <property type="evidence" value="ECO:0007669"/>
    <property type="project" value="UniProtKB-SubCell"/>
</dbReference>
<evidence type="ECO:0000256" key="5">
    <source>
        <dbReference type="ARBA" id="ARBA00022741"/>
    </source>
</evidence>
<evidence type="ECO:0000313" key="16">
    <source>
        <dbReference type="EMBL" id="KAK9820295.1"/>
    </source>
</evidence>
<evidence type="ECO:0000256" key="13">
    <source>
        <dbReference type="SAM" id="MobiDB-lite"/>
    </source>
</evidence>
<feature type="compositionally biased region" description="Basic residues" evidence="13">
    <location>
        <begin position="951"/>
        <end position="960"/>
    </location>
</feature>
<dbReference type="PRINTS" id="PR00906">
    <property type="entry name" value="SECA"/>
</dbReference>
<protein>
    <recommendedName>
        <fullName evidence="12">Protein translocase subunit SecA</fullName>
    </recommendedName>
</protein>
<dbReference type="FunFam" id="1.10.3060.10:FF:000003">
    <property type="entry name" value="Protein translocase subunit SecA"/>
    <property type="match status" value="1"/>
</dbReference>
<dbReference type="PROSITE" id="PS01312">
    <property type="entry name" value="SECA"/>
    <property type="match status" value="1"/>
</dbReference>
<evidence type="ECO:0000259" key="15">
    <source>
        <dbReference type="PROSITE" id="PS51196"/>
    </source>
</evidence>
<dbReference type="SUPFAM" id="SSF52540">
    <property type="entry name" value="P-loop containing nucleoside triphosphate hydrolases"/>
    <property type="match status" value="2"/>
</dbReference>
<feature type="domain" description="Helicase ATP-binding" evidence="14">
    <location>
        <begin position="90"/>
        <end position="248"/>
    </location>
</feature>
<dbReference type="Pfam" id="PF21090">
    <property type="entry name" value="P-loop_SecA"/>
    <property type="match status" value="1"/>
</dbReference>
<dbReference type="Pfam" id="PF07516">
    <property type="entry name" value="SecA_SW"/>
    <property type="match status" value="1"/>
</dbReference>
<dbReference type="SMART" id="SM00957">
    <property type="entry name" value="SecA_DEAD"/>
    <property type="match status" value="1"/>
</dbReference>
<dbReference type="InterPro" id="IPR027417">
    <property type="entry name" value="P-loop_NTPase"/>
</dbReference>
<dbReference type="GO" id="GO:0006605">
    <property type="term" value="P:protein targeting"/>
    <property type="evidence" value="ECO:0007669"/>
    <property type="project" value="InterPro"/>
</dbReference>
<proteinExistence type="inferred from homology"/>
<dbReference type="InterPro" id="IPR000185">
    <property type="entry name" value="SecA"/>
</dbReference>
<evidence type="ECO:0000256" key="10">
    <source>
        <dbReference type="ARBA" id="ARBA00023136"/>
    </source>
</evidence>
<dbReference type="CDD" id="cd17928">
    <property type="entry name" value="DEXDc_SecA"/>
    <property type="match status" value="1"/>
</dbReference>
<dbReference type="AlphaFoldDB" id="A0AAW1QGA4"/>
<keyword evidence="10" id="KW-0472">Membrane</keyword>
<reference evidence="16 17" key="1">
    <citation type="journal article" date="2024" name="Nat. Commun.">
        <title>Phylogenomics reveals the evolutionary origins of lichenization in chlorophyte algae.</title>
        <authorList>
            <person name="Puginier C."/>
            <person name="Libourel C."/>
            <person name="Otte J."/>
            <person name="Skaloud P."/>
            <person name="Haon M."/>
            <person name="Grisel S."/>
            <person name="Petersen M."/>
            <person name="Berrin J.G."/>
            <person name="Delaux P.M."/>
            <person name="Dal Grande F."/>
            <person name="Keller J."/>
        </authorList>
    </citation>
    <scope>NUCLEOTIDE SEQUENCE [LARGE SCALE GENOMIC DNA]</scope>
    <source>
        <strain evidence="16 17">SAG 2043</strain>
    </source>
</reference>
<keyword evidence="4 12" id="KW-0813">Transport</keyword>
<dbReference type="Pfam" id="PF01043">
    <property type="entry name" value="SecA_PP_bind"/>
    <property type="match status" value="1"/>
</dbReference>
<dbReference type="SUPFAM" id="SSF81886">
    <property type="entry name" value="Helical scaffold and wing domains of SecA"/>
    <property type="match status" value="1"/>
</dbReference>
<comment type="subcellular location">
    <subcellularLocation>
        <location evidence="1">Plastid</location>
        <location evidence="1">Chloroplast stroma</location>
    </subcellularLocation>
    <subcellularLocation>
        <location evidence="2">Plastid</location>
        <location evidence="2">Chloroplast thylakoid membrane</location>
        <topology evidence="2">Peripheral membrane protein</topology>
    </subcellularLocation>
</comment>
<dbReference type="PANTHER" id="PTHR30612:SF0">
    <property type="entry name" value="CHLOROPLAST PROTEIN-TRANSPORTING ATPASE"/>
    <property type="match status" value="1"/>
</dbReference>
<dbReference type="PROSITE" id="PS51192">
    <property type="entry name" value="HELICASE_ATP_BIND_1"/>
    <property type="match status" value="1"/>
</dbReference>
<feature type="region of interest" description="Disordered" evidence="13">
    <location>
        <begin position="921"/>
        <end position="973"/>
    </location>
</feature>
<dbReference type="FunFam" id="3.40.50.300:FF:000334">
    <property type="entry name" value="Protein translocase subunit SecA"/>
    <property type="match status" value="1"/>
</dbReference>
<evidence type="ECO:0000256" key="11">
    <source>
        <dbReference type="ARBA" id="ARBA00034043"/>
    </source>
</evidence>
<evidence type="ECO:0000313" key="17">
    <source>
        <dbReference type="Proteomes" id="UP001489004"/>
    </source>
</evidence>
<keyword evidence="7 12" id="KW-0653">Protein transport</keyword>
<dbReference type="InterPro" id="IPR044722">
    <property type="entry name" value="SecA_SF2_C"/>
</dbReference>
<dbReference type="InterPro" id="IPR014001">
    <property type="entry name" value="Helicase_ATP-bd"/>
</dbReference>
<evidence type="ECO:0000256" key="12">
    <source>
        <dbReference type="RuleBase" id="RU003874"/>
    </source>
</evidence>
<organism evidence="16 17">
    <name type="scientific">[Myrmecia] bisecta</name>
    <dbReference type="NCBI Taxonomy" id="41462"/>
    <lineage>
        <taxon>Eukaryota</taxon>
        <taxon>Viridiplantae</taxon>
        <taxon>Chlorophyta</taxon>
        <taxon>core chlorophytes</taxon>
        <taxon>Trebouxiophyceae</taxon>
        <taxon>Trebouxiales</taxon>
        <taxon>Trebouxiaceae</taxon>
        <taxon>Myrmecia</taxon>
    </lineage>
</organism>
<dbReference type="GO" id="GO:0016464">
    <property type="term" value="F:chloroplast protein-transporting ATPase activity"/>
    <property type="evidence" value="ECO:0007669"/>
    <property type="project" value="UniProtKB-EC"/>
</dbReference>
<gene>
    <name evidence="16" type="ORF">WJX72_008683</name>
</gene>
<keyword evidence="9 12" id="KW-0811">Translocation</keyword>
<accession>A0AAW1QGA4</accession>
<keyword evidence="5 12" id="KW-0547">Nucleotide-binding</keyword>
<dbReference type="Gene3D" id="1.10.3060.10">
    <property type="entry name" value="Helical scaffold and wing domains of SecA"/>
    <property type="match status" value="1"/>
</dbReference>
<dbReference type="SUPFAM" id="SSF81767">
    <property type="entry name" value="Pre-protein crosslinking domain of SecA"/>
    <property type="match status" value="1"/>
</dbReference>
<dbReference type="GO" id="GO:0006886">
    <property type="term" value="P:intracellular protein transport"/>
    <property type="evidence" value="ECO:0007669"/>
    <property type="project" value="InterPro"/>
</dbReference>
<dbReference type="InterPro" id="IPR036266">
    <property type="entry name" value="SecA_Wing/Scaffold_sf"/>
</dbReference>
<dbReference type="GO" id="GO:0005524">
    <property type="term" value="F:ATP binding"/>
    <property type="evidence" value="ECO:0007669"/>
    <property type="project" value="UniProtKB-KW"/>
</dbReference>
<dbReference type="InterPro" id="IPR011116">
    <property type="entry name" value="SecA_Wing/Scaffold"/>
</dbReference>
<evidence type="ECO:0000256" key="1">
    <source>
        <dbReference type="ARBA" id="ARBA00004470"/>
    </source>
</evidence>
<comment type="caution">
    <text evidence="16">The sequence shown here is derived from an EMBL/GenBank/DDBJ whole genome shotgun (WGS) entry which is preliminary data.</text>
</comment>
<dbReference type="Pfam" id="PF07517">
    <property type="entry name" value="SecA_DEAD"/>
    <property type="match status" value="1"/>
</dbReference>
<dbReference type="HAMAP" id="MF_01382">
    <property type="entry name" value="SecA"/>
    <property type="match status" value="1"/>
</dbReference>
<dbReference type="InterPro" id="IPR014018">
    <property type="entry name" value="SecA_motor_DEAD"/>
</dbReference>
<dbReference type="InterPro" id="IPR011115">
    <property type="entry name" value="SecA_DEAD"/>
</dbReference>
<comment type="similarity">
    <text evidence="3 12">Belongs to the SecA family.</text>
</comment>
<dbReference type="SMART" id="SM00958">
    <property type="entry name" value="SecA_PP_bind"/>
    <property type="match status" value="1"/>
</dbReference>
<keyword evidence="6 12" id="KW-0067">ATP-binding</keyword>
<dbReference type="NCBIfam" id="TIGR00963">
    <property type="entry name" value="secA"/>
    <property type="match status" value="1"/>
</dbReference>
<evidence type="ECO:0000259" key="14">
    <source>
        <dbReference type="PROSITE" id="PS51192"/>
    </source>
</evidence>
<dbReference type="Gene3D" id="3.40.50.300">
    <property type="entry name" value="P-loop containing nucleotide triphosphate hydrolases"/>
    <property type="match status" value="2"/>
</dbReference>
<keyword evidence="8" id="KW-1278">Translocase</keyword>
<evidence type="ECO:0000256" key="2">
    <source>
        <dbReference type="ARBA" id="ARBA00004525"/>
    </source>
</evidence>
<comment type="catalytic activity">
    <reaction evidence="11">
        <text>ATP + H2O + chloroplast-proteinSide 1 = ADP + phosphate + chloroplast-proteinSide 2.</text>
        <dbReference type="EC" id="7.4.2.4"/>
    </reaction>
</comment>
<feature type="domain" description="SecA family profile" evidence="15">
    <location>
        <begin position="3"/>
        <end position="699"/>
    </location>
</feature>
<dbReference type="GO" id="GO:0017038">
    <property type="term" value="P:protein import"/>
    <property type="evidence" value="ECO:0007669"/>
    <property type="project" value="InterPro"/>
</dbReference>
<name>A0AAW1QGA4_9CHLO</name>
<dbReference type="CDD" id="cd18803">
    <property type="entry name" value="SF2_C_secA"/>
    <property type="match status" value="1"/>
</dbReference>
<dbReference type="PROSITE" id="PS51196">
    <property type="entry name" value="SECA_MOTOR_DEAD"/>
    <property type="match status" value="1"/>
</dbReference>
<dbReference type="InterPro" id="IPR011130">
    <property type="entry name" value="SecA_preprotein_X-link_dom"/>
</dbReference>
<dbReference type="EMBL" id="JALJOR010000003">
    <property type="protein sequence ID" value="KAK9820295.1"/>
    <property type="molecule type" value="Genomic_DNA"/>
</dbReference>
<dbReference type="Proteomes" id="UP001489004">
    <property type="component" value="Unassembled WGS sequence"/>
</dbReference>
<evidence type="ECO:0000256" key="9">
    <source>
        <dbReference type="ARBA" id="ARBA00023010"/>
    </source>
</evidence>
<dbReference type="InterPro" id="IPR020937">
    <property type="entry name" value="SecA_CS"/>
</dbReference>
<evidence type="ECO:0000256" key="6">
    <source>
        <dbReference type="ARBA" id="ARBA00022840"/>
    </source>
</evidence>
<sequence>MFGGLGKIFSLDQTEKVRKTYQPQVDKINALEPQMQALTDEQLQAKTQEFQQRAQRQGESLDSLLVEAFAVVREASRRVLGLRPFDVQLVGGMILHKGQIAEMRTGEGKTLVAVLPAYLNALAGKGVQVVTVNDYLARRDSEWVGQVHRFLGLKVGLIQAGLNEVERRAAYQSDITYVTNSELGFDYLRDNLAQRKEDLVLRGFNYCVIDEVDSILIDEARTPLIISGAAERSSEKYTNAAKLAAVLQRDVHYTVDEKQKSILMTDDGYEAAEMAFAVTDLYDPRTQWASYLINALKAKELQQRDVGYIVRGEEVIIVDEFTGRTMPGRRWGDGLHQAVEAKEGLLIQNETVTLASISYQNFFRSYPKLAGMTGTAFTEATEFANIYNLSVAVVPTNQPIKRTDNPDVVFRSEEGKWKAVVTEIKRMNKSGRPVLVGTTSVERSEVLADMLRRQSIDCQLLNAKPENVERESEIVAQSGRKGSVTIATNMAGRGTDIILGGNAEYMARLKLREMLMPEVVSQVEGGNPLAQSRTSNGAPAGWKTWAVSKDLFPCDLSPDATALARKGVEAAKQAWGQRALAELEAEDRLAVACERAPTSDPVIAALREAFQCMEKEYKKVTDAQKAEVVALGGLHVIGTERHESRRIDNQLRGRSGRQGDPGSTRYFLSLEDNLFRVFGGDRIKGLMTAFRIEDLPIESKMLTNALDEAQRKVESYFFDIRRQLFEYDQVMNTQRDKVYGERRRALLSDDLSAQLVEYAERTVDDILEANIDSSLPPEQWPLEGLVAKMKQYCPLLADMTAEELAGAAGGNYEALREHLRDRGVKAYWQKVDDVESLEGGLMQDAQRFFVLTQTDNLWKEHLQAIKFLQQAVGLRGYAQRDPLVEYKLEGYNLFLEMMAQIRRNVIYNVYVFNPREVAKKPKQAQQGPAGAAGDGAGEQPAEVEGVAFNGARKKGAKPAKVRAAASGKGKRRK</sequence>
<evidence type="ECO:0000256" key="3">
    <source>
        <dbReference type="ARBA" id="ARBA00007650"/>
    </source>
</evidence>
<evidence type="ECO:0000256" key="8">
    <source>
        <dbReference type="ARBA" id="ARBA00022967"/>
    </source>
</evidence>
<evidence type="ECO:0000256" key="7">
    <source>
        <dbReference type="ARBA" id="ARBA00022927"/>
    </source>
</evidence>
<keyword evidence="17" id="KW-1185">Reference proteome</keyword>
<dbReference type="FunFam" id="3.90.1440.10:FF:000003">
    <property type="entry name" value="Preprotein translocase SecA subunit"/>
    <property type="match status" value="1"/>
</dbReference>
<dbReference type="Gene3D" id="3.90.1440.10">
    <property type="entry name" value="SecA, preprotein cross-linking domain"/>
    <property type="match status" value="1"/>
</dbReference>